<dbReference type="Proteomes" id="UP001157006">
    <property type="component" value="Chromosome 3"/>
</dbReference>
<proteinExistence type="predicted"/>
<sequence>MNNVVLLRNLLDDIIRHPKKFWVQVLSQKYLEREIFPEVNKNSNELYIWRGILKRKKNLGKGFQPQLGLGDSLFWYHNWLGSGKLCNRVPFVHICDTQLHIHDVCRSGFWNFGILYTILPPDTRYVIIKVDIPMEFTSANRFGWKHKADGLYTTTSPYHLLKGSNMVESAVIGGRYGVVKSQKKLEYFSG</sequence>
<gene>
    <name evidence="1" type="ORF">VFH_III080880</name>
</gene>
<keyword evidence="2" id="KW-1185">Reference proteome</keyword>
<accession>A0AAV1A295</accession>
<organism evidence="1 2">
    <name type="scientific">Vicia faba</name>
    <name type="common">Broad bean</name>
    <name type="synonym">Faba vulgaris</name>
    <dbReference type="NCBI Taxonomy" id="3906"/>
    <lineage>
        <taxon>Eukaryota</taxon>
        <taxon>Viridiplantae</taxon>
        <taxon>Streptophyta</taxon>
        <taxon>Embryophyta</taxon>
        <taxon>Tracheophyta</taxon>
        <taxon>Spermatophyta</taxon>
        <taxon>Magnoliopsida</taxon>
        <taxon>eudicotyledons</taxon>
        <taxon>Gunneridae</taxon>
        <taxon>Pentapetalae</taxon>
        <taxon>rosids</taxon>
        <taxon>fabids</taxon>
        <taxon>Fabales</taxon>
        <taxon>Fabaceae</taxon>
        <taxon>Papilionoideae</taxon>
        <taxon>50 kb inversion clade</taxon>
        <taxon>NPAAA clade</taxon>
        <taxon>Hologalegina</taxon>
        <taxon>IRL clade</taxon>
        <taxon>Fabeae</taxon>
        <taxon>Vicia</taxon>
    </lineage>
</organism>
<name>A0AAV1A295_VICFA</name>
<dbReference type="EMBL" id="OX451738">
    <property type="protein sequence ID" value="CAI8603313.1"/>
    <property type="molecule type" value="Genomic_DNA"/>
</dbReference>
<evidence type="ECO:0000313" key="2">
    <source>
        <dbReference type="Proteomes" id="UP001157006"/>
    </source>
</evidence>
<reference evidence="1 2" key="1">
    <citation type="submission" date="2023-01" db="EMBL/GenBank/DDBJ databases">
        <authorList>
            <person name="Kreplak J."/>
        </authorList>
    </citation>
    <scope>NUCLEOTIDE SEQUENCE [LARGE SCALE GENOMIC DNA]</scope>
</reference>
<protein>
    <submittedName>
        <fullName evidence="1">Uncharacterized protein</fullName>
    </submittedName>
</protein>
<dbReference type="AlphaFoldDB" id="A0AAV1A295"/>
<evidence type="ECO:0000313" key="1">
    <source>
        <dbReference type="EMBL" id="CAI8603313.1"/>
    </source>
</evidence>